<feature type="domain" description="SHSP" evidence="4">
    <location>
        <begin position="31"/>
        <end position="143"/>
    </location>
</feature>
<gene>
    <name evidence="5" type="ORF">HW532_05445</name>
</gene>
<dbReference type="InterPro" id="IPR008978">
    <property type="entry name" value="HSP20-like_chaperone"/>
</dbReference>
<evidence type="ECO:0000259" key="4">
    <source>
        <dbReference type="PROSITE" id="PS01031"/>
    </source>
</evidence>
<proteinExistence type="inferred from homology"/>
<dbReference type="SUPFAM" id="SSF49764">
    <property type="entry name" value="HSP20-like chaperones"/>
    <property type="match status" value="1"/>
</dbReference>
<evidence type="ECO:0000256" key="1">
    <source>
        <dbReference type="ARBA" id="ARBA00023016"/>
    </source>
</evidence>
<protein>
    <submittedName>
        <fullName evidence="5">Hsp20 family protein</fullName>
    </submittedName>
</protein>
<dbReference type="Pfam" id="PF00011">
    <property type="entry name" value="HSP20"/>
    <property type="match status" value="1"/>
</dbReference>
<keyword evidence="6" id="KW-1185">Reference proteome</keyword>
<dbReference type="PANTHER" id="PTHR47062:SF1">
    <property type="entry name" value="SMALL HEAT SHOCK PROTEIN IBPA"/>
    <property type="match status" value="1"/>
</dbReference>
<dbReference type="RefSeq" id="WP_425491926.1">
    <property type="nucleotide sequence ID" value="NZ_CP058214.1"/>
</dbReference>
<evidence type="ECO:0000313" key="6">
    <source>
        <dbReference type="Proteomes" id="UP000593594"/>
    </source>
</evidence>
<evidence type="ECO:0000256" key="2">
    <source>
        <dbReference type="PROSITE-ProRule" id="PRU00285"/>
    </source>
</evidence>
<dbReference type="InterPro" id="IPR037913">
    <property type="entry name" value="ACD_IbpA/B"/>
</dbReference>
<name>A0A7S8HBH5_9HYPH</name>
<dbReference type="PANTHER" id="PTHR47062">
    <property type="match status" value="1"/>
</dbReference>
<keyword evidence="1" id="KW-0346">Stress response</keyword>
<dbReference type="InterPro" id="IPR002068">
    <property type="entry name" value="A-crystallin/Hsp20_dom"/>
</dbReference>
<dbReference type="CDD" id="cd06470">
    <property type="entry name" value="ACD_IbpA-B_like"/>
    <property type="match status" value="1"/>
</dbReference>
<dbReference type="PROSITE" id="PS01031">
    <property type="entry name" value="SHSP"/>
    <property type="match status" value="1"/>
</dbReference>
<organism evidence="5 6">
    <name type="scientific">Kaustia mangrovi</name>
    <dbReference type="NCBI Taxonomy" id="2593653"/>
    <lineage>
        <taxon>Bacteria</taxon>
        <taxon>Pseudomonadati</taxon>
        <taxon>Pseudomonadota</taxon>
        <taxon>Alphaproteobacteria</taxon>
        <taxon>Hyphomicrobiales</taxon>
        <taxon>Parvibaculaceae</taxon>
        <taxon>Kaustia</taxon>
    </lineage>
</organism>
<dbReference type="Gene3D" id="2.60.40.790">
    <property type="match status" value="1"/>
</dbReference>
<dbReference type="KEGG" id="kmn:HW532_05445"/>
<reference evidence="5 6" key="1">
    <citation type="submission" date="2020-06" db="EMBL/GenBank/DDBJ databases">
        <title>Genome sequence of 2 isolates from Red Sea Mangroves.</title>
        <authorList>
            <person name="Sefrji F."/>
            <person name="Michoud G."/>
            <person name="Merlino G."/>
            <person name="Daffonchio D."/>
        </authorList>
    </citation>
    <scope>NUCLEOTIDE SEQUENCE [LARGE SCALE GENOMIC DNA]</scope>
    <source>
        <strain evidence="5 6">R1DC25</strain>
    </source>
</reference>
<accession>A0A7S8HBH5</accession>
<dbReference type="Proteomes" id="UP000593594">
    <property type="component" value="Chromosome"/>
</dbReference>
<dbReference type="AlphaFoldDB" id="A0A7S8HBH5"/>
<evidence type="ECO:0000256" key="3">
    <source>
        <dbReference type="RuleBase" id="RU003616"/>
    </source>
</evidence>
<dbReference type="EMBL" id="CP058214">
    <property type="protein sequence ID" value="QPC42193.1"/>
    <property type="molecule type" value="Genomic_DNA"/>
</dbReference>
<sequence length="154" mass="17105">MFTMFDLTPLYRSTVGFDRLASMLESMGHAEGNGTGYPPYNIERIGDDEYRVTMAVAGFSPEELNVEVKENSLTISANKTEKPGSDSSVLYRGIASRNFERRFQLADFVKVTGASLENGLLHVELKRELPEAKKPRTIEIQKVTGSKAIEQKAA</sequence>
<evidence type="ECO:0000313" key="5">
    <source>
        <dbReference type="EMBL" id="QPC42193.1"/>
    </source>
</evidence>
<comment type="similarity">
    <text evidence="2 3">Belongs to the small heat shock protein (HSP20) family.</text>
</comment>